<dbReference type="GO" id="GO:0005886">
    <property type="term" value="C:plasma membrane"/>
    <property type="evidence" value="ECO:0007669"/>
    <property type="project" value="TreeGrafter"/>
</dbReference>
<dbReference type="Gene3D" id="1.20.1720.10">
    <property type="entry name" value="Multidrug resistance protein D"/>
    <property type="match status" value="1"/>
</dbReference>
<evidence type="ECO:0000256" key="2">
    <source>
        <dbReference type="ARBA" id="ARBA00022692"/>
    </source>
</evidence>
<dbReference type="GO" id="GO:0022857">
    <property type="term" value="F:transmembrane transporter activity"/>
    <property type="evidence" value="ECO:0007669"/>
    <property type="project" value="InterPro"/>
</dbReference>
<feature type="transmembrane region" description="Helical" evidence="5">
    <location>
        <begin position="350"/>
        <end position="377"/>
    </location>
</feature>
<evidence type="ECO:0000256" key="1">
    <source>
        <dbReference type="ARBA" id="ARBA00004141"/>
    </source>
</evidence>
<name>A0A843YZ40_9BURK</name>
<dbReference type="Proteomes" id="UP000451565">
    <property type="component" value="Unassembled WGS sequence"/>
</dbReference>
<dbReference type="InterPro" id="IPR036259">
    <property type="entry name" value="MFS_trans_sf"/>
</dbReference>
<comment type="subcellular location">
    <subcellularLocation>
        <location evidence="1">Membrane</location>
        <topology evidence="1">Multi-pass membrane protein</topology>
    </subcellularLocation>
</comment>
<protein>
    <submittedName>
        <fullName evidence="7">MFS transporter</fullName>
    </submittedName>
</protein>
<sequence>MSRTLLIPLIVACALFMENMDATVIATSLPALAHDLGQNPLTLKLALTSYVIGLGVFIPICGWVADRFGTRTTFRAAIAIFMIGSILCAVSSSLFVFVAARFLQGVGGAMMVPVGRIIIFRAVPRSDLVKAISYLALPSQLGPVIGPPLGGFITTYFHWRWIFVINVPISILGMYLATRFVEDIRADELKPLDRTGFVLSAVGSTLFMLGLSMMDGELISSKYALMMFLVGVLGLYGYLRHANREPFPLLDLRLLKIPTFRASVLGGSLFRIGLGAVPFLLPLSLQVGLGMSAFHAGAITCASAVGAIFMKTIGTGILRRYGFRSVLIWNALLAGLALSSYGLFTPSTSTTVMVAVVLLGGFFPSMQFTCLNSMAYADLEDTDVSRATSLASVVQQISLGLGVTIGGLTVHFSSQLQGHSTIVAADFWPAFIVIGLFSVASIPFTRKLAPDAGAIMTGHKHKPA</sequence>
<feature type="transmembrane region" description="Helical" evidence="5">
    <location>
        <begin position="321"/>
        <end position="344"/>
    </location>
</feature>
<dbReference type="PANTHER" id="PTHR23501:SF1">
    <property type="entry name" value="TRANSPORT PROTEIN HSRA-RELATED"/>
    <property type="match status" value="1"/>
</dbReference>
<feature type="transmembrane region" description="Helical" evidence="5">
    <location>
        <begin position="159"/>
        <end position="177"/>
    </location>
</feature>
<dbReference type="Pfam" id="PF07690">
    <property type="entry name" value="MFS_1"/>
    <property type="match status" value="2"/>
</dbReference>
<keyword evidence="3 5" id="KW-1133">Transmembrane helix</keyword>
<dbReference type="PROSITE" id="PS50850">
    <property type="entry name" value="MFS"/>
    <property type="match status" value="1"/>
</dbReference>
<comment type="caution">
    <text evidence="7">The sequence shown here is derived from an EMBL/GenBank/DDBJ whole genome shotgun (WGS) entry which is preliminary data.</text>
</comment>
<reference evidence="7 8" key="1">
    <citation type="submission" date="2019-10" db="EMBL/GenBank/DDBJ databases">
        <title>Glaciimonas soli sp. nov., a psychrophilic bacterium isolated from the forest soil of a high elevation mountain in Taiwan.</title>
        <authorList>
            <person name="Wang L.-T."/>
            <person name="Shieh W.Y."/>
        </authorList>
    </citation>
    <scope>NUCLEOTIDE SEQUENCE [LARGE SCALE GENOMIC DNA]</scope>
    <source>
        <strain evidence="7 8">GS1</strain>
    </source>
</reference>
<feature type="transmembrane region" description="Helical" evidence="5">
    <location>
        <begin position="131"/>
        <end position="153"/>
    </location>
</feature>
<dbReference type="PANTHER" id="PTHR23501">
    <property type="entry name" value="MAJOR FACILITATOR SUPERFAMILY"/>
    <property type="match status" value="1"/>
</dbReference>
<accession>A0A843YZ40</accession>
<dbReference type="InterPro" id="IPR020846">
    <property type="entry name" value="MFS_dom"/>
</dbReference>
<dbReference type="CDD" id="cd17503">
    <property type="entry name" value="MFS_LmrB_MDR_like"/>
    <property type="match status" value="1"/>
</dbReference>
<dbReference type="SUPFAM" id="SSF103473">
    <property type="entry name" value="MFS general substrate transporter"/>
    <property type="match status" value="1"/>
</dbReference>
<feature type="transmembrane region" description="Helical" evidence="5">
    <location>
        <begin position="220"/>
        <end position="239"/>
    </location>
</feature>
<evidence type="ECO:0000256" key="5">
    <source>
        <dbReference type="SAM" id="Phobius"/>
    </source>
</evidence>
<feature type="transmembrane region" description="Helical" evidence="5">
    <location>
        <begin position="422"/>
        <end position="442"/>
    </location>
</feature>
<feature type="transmembrane region" description="Helical" evidence="5">
    <location>
        <begin position="77"/>
        <end position="96"/>
    </location>
</feature>
<evidence type="ECO:0000259" key="6">
    <source>
        <dbReference type="PROSITE" id="PS50850"/>
    </source>
</evidence>
<feature type="transmembrane region" description="Helical" evidence="5">
    <location>
        <begin position="102"/>
        <end position="119"/>
    </location>
</feature>
<evidence type="ECO:0000313" key="7">
    <source>
        <dbReference type="EMBL" id="MQR01796.1"/>
    </source>
</evidence>
<evidence type="ECO:0000256" key="3">
    <source>
        <dbReference type="ARBA" id="ARBA00022989"/>
    </source>
</evidence>
<keyword evidence="4 5" id="KW-0472">Membrane</keyword>
<keyword evidence="2 5" id="KW-0812">Transmembrane</keyword>
<evidence type="ECO:0000256" key="4">
    <source>
        <dbReference type="ARBA" id="ARBA00023136"/>
    </source>
</evidence>
<dbReference type="RefSeq" id="WP_322741648.1">
    <property type="nucleotide sequence ID" value="NZ_WINI01000007.1"/>
</dbReference>
<organism evidence="7 8">
    <name type="scientific">Glaciimonas soli</name>
    <dbReference type="NCBI Taxonomy" id="2590999"/>
    <lineage>
        <taxon>Bacteria</taxon>
        <taxon>Pseudomonadati</taxon>
        <taxon>Pseudomonadota</taxon>
        <taxon>Betaproteobacteria</taxon>
        <taxon>Burkholderiales</taxon>
        <taxon>Oxalobacteraceae</taxon>
        <taxon>Glaciimonas</taxon>
    </lineage>
</organism>
<feature type="transmembrane region" description="Helical" evidence="5">
    <location>
        <begin position="389"/>
        <end position="410"/>
    </location>
</feature>
<dbReference type="Gene3D" id="1.20.1250.20">
    <property type="entry name" value="MFS general substrate transporter like domains"/>
    <property type="match status" value="1"/>
</dbReference>
<dbReference type="PRINTS" id="PR01036">
    <property type="entry name" value="TCRTETB"/>
</dbReference>
<dbReference type="AlphaFoldDB" id="A0A843YZ40"/>
<feature type="transmembrane region" description="Helical" evidence="5">
    <location>
        <begin position="197"/>
        <end position="214"/>
    </location>
</feature>
<feature type="transmembrane region" description="Helical" evidence="5">
    <location>
        <begin position="287"/>
        <end position="309"/>
    </location>
</feature>
<keyword evidence="8" id="KW-1185">Reference proteome</keyword>
<dbReference type="InterPro" id="IPR011701">
    <property type="entry name" value="MFS"/>
</dbReference>
<feature type="domain" description="Major facilitator superfamily (MFS) profile" evidence="6">
    <location>
        <begin position="7"/>
        <end position="453"/>
    </location>
</feature>
<proteinExistence type="predicted"/>
<feature type="transmembrane region" description="Helical" evidence="5">
    <location>
        <begin position="43"/>
        <end position="65"/>
    </location>
</feature>
<evidence type="ECO:0000313" key="8">
    <source>
        <dbReference type="Proteomes" id="UP000451565"/>
    </source>
</evidence>
<gene>
    <name evidence="7" type="ORF">GEV47_14040</name>
</gene>
<feature type="transmembrane region" description="Helical" evidence="5">
    <location>
        <begin position="260"/>
        <end position="281"/>
    </location>
</feature>
<dbReference type="EMBL" id="WINI01000007">
    <property type="protein sequence ID" value="MQR01796.1"/>
    <property type="molecule type" value="Genomic_DNA"/>
</dbReference>